<keyword evidence="1" id="KW-0812">Transmembrane</keyword>
<accession>A0A1I3GAA9</accession>
<evidence type="ECO:0000256" key="1">
    <source>
        <dbReference type="SAM" id="Phobius"/>
    </source>
</evidence>
<keyword evidence="1" id="KW-1133">Transmembrane helix</keyword>
<feature type="transmembrane region" description="Helical" evidence="1">
    <location>
        <begin position="140"/>
        <end position="157"/>
    </location>
</feature>
<dbReference type="AlphaFoldDB" id="A0A1I3GAA9"/>
<evidence type="ECO:0000313" key="2">
    <source>
        <dbReference type="EMBL" id="SFI20438.1"/>
    </source>
</evidence>
<evidence type="ECO:0000313" key="3">
    <source>
        <dbReference type="Proteomes" id="UP000198649"/>
    </source>
</evidence>
<reference evidence="2 3" key="1">
    <citation type="submission" date="2016-10" db="EMBL/GenBank/DDBJ databases">
        <authorList>
            <person name="de Groot N.N."/>
        </authorList>
    </citation>
    <scope>NUCLEOTIDE SEQUENCE [LARGE SCALE GENOMIC DNA]</scope>
    <source>
        <strain evidence="2 3">CGMCC 1.11156</strain>
    </source>
</reference>
<sequence length="207" mass="21315">MTTVPAFPNSSAIQPVDLPRALAPLVPTWLWRLTVVASAAGGVGLSLASYGGDVRTLPVAASLLVAVTYTGLAVTALAAPRVEATLLRGMLAVLMVVVAGVHSVLLTGDYSPGWSVLVHAVTPALVVADYVLLARGPIRLWHPIAGLVLPAAYLVAYRQSDPGFYGFLEPGSRNADLVVPGLALVTLGGALVLGWLASLRAGRPAAR</sequence>
<feature type="transmembrane region" description="Helical" evidence="1">
    <location>
        <begin position="29"/>
        <end position="51"/>
    </location>
</feature>
<feature type="transmembrane region" description="Helical" evidence="1">
    <location>
        <begin position="114"/>
        <end position="133"/>
    </location>
</feature>
<feature type="transmembrane region" description="Helical" evidence="1">
    <location>
        <begin position="57"/>
        <end position="79"/>
    </location>
</feature>
<keyword evidence="3" id="KW-1185">Reference proteome</keyword>
<dbReference type="EMBL" id="FOQG01000006">
    <property type="protein sequence ID" value="SFI20438.1"/>
    <property type="molecule type" value="Genomic_DNA"/>
</dbReference>
<feature type="transmembrane region" description="Helical" evidence="1">
    <location>
        <begin position="177"/>
        <end position="197"/>
    </location>
</feature>
<keyword evidence="1" id="KW-0472">Membrane</keyword>
<dbReference type="RefSeq" id="WP_091112233.1">
    <property type="nucleotide sequence ID" value="NZ_BKAF01000032.1"/>
</dbReference>
<dbReference type="STRING" id="1005945.SAMN05216561_10652"/>
<evidence type="ECO:0008006" key="4">
    <source>
        <dbReference type="Google" id="ProtNLM"/>
    </source>
</evidence>
<organism evidence="2 3">
    <name type="scientific">Nocardioides psychrotolerans</name>
    <dbReference type="NCBI Taxonomy" id="1005945"/>
    <lineage>
        <taxon>Bacteria</taxon>
        <taxon>Bacillati</taxon>
        <taxon>Actinomycetota</taxon>
        <taxon>Actinomycetes</taxon>
        <taxon>Propionibacteriales</taxon>
        <taxon>Nocardioidaceae</taxon>
        <taxon>Nocardioides</taxon>
    </lineage>
</organism>
<dbReference type="Proteomes" id="UP000198649">
    <property type="component" value="Unassembled WGS sequence"/>
</dbReference>
<feature type="transmembrane region" description="Helical" evidence="1">
    <location>
        <begin position="86"/>
        <end position="108"/>
    </location>
</feature>
<protein>
    <recommendedName>
        <fullName evidence="4">FAR-17a/AIG1-like protein</fullName>
    </recommendedName>
</protein>
<name>A0A1I3GAA9_9ACTN</name>
<proteinExistence type="predicted"/>
<gene>
    <name evidence="2" type="ORF">SAMN05216561_10652</name>
</gene>